<evidence type="ECO:0000256" key="3">
    <source>
        <dbReference type="ARBA" id="ARBA00004868"/>
    </source>
</evidence>
<dbReference type="InterPro" id="IPR000417">
    <property type="entry name" value="Hyethyz_kinase"/>
</dbReference>
<dbReference type="CDD" id="cd01170">
    <property type="entry name" value="THZ_kinase"/>
    <property type="match status" value="1"/>
</dbReference>
<accession>A0A1G9T2G1</accession>
<evidence type="ECO:0000256" key="4">
    <source>
        <dbReference type="ARBA" id="ARBA00022679"/>
    </source>
</evidence>
<feature type="binding site" evidence="11">
    <location>
        <position position="193"/>
    </location>
    <ligand>
        <name>substrate</name>
    </ligand>
</feature>
<dbReference type="NCBIfam" id="TIGR00694">
    <property type="entry name" value="thiM"/>
    <property type="match status" value="1"/>
</dbReference>
<keyword evidence="9 11" id="KW-0460">Magnesium</keyword>
<dbReference type="GO" id="GO:0009228">
    <property type="term" value="P:thiamine biosynthetic process"/>
    <property type="evidence" value="ECO:0007669"/>
    <property type="project" value="UniProtKB-KW"/>
</dbReference>
<proteinExistence type="inferred from homology"/>
<dbReference type="UniPathway" id="UPA00060">
    <property type="reaction ID" value="UER00139"/>
</dbReference>
<comment type="pathway">
    <text evidence="3 11">Cofactor biosynthesis; thiamine diphosphate biosynthesis; 4-methyl-5-(2-phosphoethyl)-thiazole from 5-(2-hydroxyethyl)-4-methylthiazole: step 1/1.</text>
</comment>
<comment type="cofactor">
    <cofactor evidence="2 11">
        <name>Mg(2+)</name>
        <dbReference type="ChEBI" id="CHEBI:18420"/>
    </cofactor>
</comment>
<keyword evidence="7 11" id="KW-0418">Kinase</keyword>
<dbReference type="GO" id="GO:0005524">
    <property type="term" value="F:ATP binding"/>
    <property type="evidence" value="ECO:0007669"/>
    <property type="project" value="UniProtKB-UniRule"/>
</dbReference>
<dbReference type="Pfam" id="PF02110">
    <property type="entry name" value="HK"/>
    <property type="match status" value="1"/>
</dbReference>
<evidence type="ECO:0000256" key="8">
    <source>
        <dbReference type="ARBA" id="ARBA00022840"/>
    </source>
</evidence>
<keyword evidence="10 11" id="KW-0784">Thiamine biosynthesis</keyword>
<evidence type="ECO:0000313" key="13">
    <source>
        <dbReference type="Proteomes" id="UP000214880"/>
    </source>
</evidence>
<dbReference type="GO" id="GO:0009229">
    <property type="term" value="P:thiamine diphosphate biosynthetic process"/>
    <property type="evidence" value="ECO:0007669"/>
    <property type="project" value="UniProtKB-UniRule"/>
</dbReference>
<evidence type="ECO:0000256" key="5">
    <source>
        <dbReference type="ARBA" id="ARBA00022723"/>
    </source>
</evidence>
<protein>
    <recommendedName>
        <fullName evidence="11">Hydroxyethylthiazole kinase</fullName>
        <ecNumber evidence="11">2.7.1.50</ecNumber>
    </recommendedName>
    <alternativeName>
        <fullName evidence="11">4-methyl-5-beta-hydroxyethylthiazole kinase</fullName>
        <shortName evidence="11">TH kinase</shortName>
        <shortName evidence="11">Thz kinase</shortName>
    </alternativeName>
</protein>
<dbReference type="PIRSF" id="PIRSF000513">
    <property type="entry name" value="Thz_kinase"/>
    <property type="match status" value="1"/>
</dbReference>
<reference evidence="12 13" key="1">
    <citation type="submission" date="2016-10" db="EMBL/GenBank/DDBJ databases">
        <authorList>
            <person name="de Groot N.N."/>
        </authorList>
    </citation>
    <scope>NUCLEOTIDE SEQUENCE [LARGE SCALE GENOMIC DNA]</scope>
    <source>
        <strain evidence="12 13">DSM 1736</strain>
    </source>
</reference>
<comment type="function">
    <text evidence="11">Catalyzes the phosphorylation of the hydroxyl group of 4-methyl-5-beta-hydroxyethylthiazole (THZ).</text>
</comment>
<keyword evidence="6 11" id="KW-0547">Nucleotide-binding</keyword>
<keyword evidence="8 11" id="KW-0067">ATP-binding</keyword>
<dbReference type="HAMAP" id="MF_00228">
    <property type="entry name" value="Thz_kinase"/>
    <property type="match status" value="1"/>
</dbReference>
<dbReference type="NCBIfam" id="NF006830">
    <property type="entry name" value="PRK09355.1"/>
    <property type="match status" value="1"/>
</dbReference>
<dbReference type="SUPFAM" id="SSF53613">
    <property type="entry name" value="Ribokinase-like"/>
    <property type="match status" value="1"/>
</dbReference>
<evidence type="ECO:0000313" key="12">
    <source>
        <dbReference type="EMBL" id="SDM41934.1"/>
    </source>
</evidence>
<dbReference type="GO" id="GO:0004417">
    <property type="term" value="F:hydroxyethylthiazole kinase activity"/>
    <property type="evidence" value="ECO:0007669"/>
    <property type="project" value="UniProtKB-UniRule"/>
</dbReference>
<comment type="similarity">
    <text evidence="11">Belongs to the Thz kinase family.</text>
</comment>
<evidence type="ECO:0000256" key="9">
    <source>
        <dbReference type="ARBA" id="ARBA00022842"/>
    </source>
</evidence>
<evidence type="ECO:0000256" key="2">
    <source>
        <dbReference type="ARBA" id="ARBA00001946"/>
    </source>
</evidence>
<keyword evidence="5 11" id="KW-0479">Metal-binding</keyword>
<evidence type="ECO:0000256" key="10">
    <source>
        <dbReference type="ARBA" id="ARBA00022977"/>
    </source>
</evidence>
<dbReference type="PRINTS" id="PR01099">
    <property type="entry name" value="HYETHTZKNASE"/>
</dbReference>
<feature type="binding site" evidence="11">
    <location>
        <position position="120"/>
    </location>
    <ligand>
        <name>ATP</name>
        <dbReference type="ChEBI" id="CHEBI:30616"/>
    </ligand>
</feature>
<keyword evidence="4 11" id="KW-0808">Transferase</keyword>
<name>A0A1G9T2G1_9FIRM</name>
<dbReference type="OrthoDB" id="9778146at2"/>
<dbReference type="Proteomes" id="UP000214880">
    <property type="component" value="Unassembled WGS sequence"/>
</dbReference>
<dbReference type="GO" id="GO:0000287">
    <property type="term" value="F:magnesium ion binding"/>
    <property type="evidence" value="ECO:0007669"/>
    <property type="project" value="UniProtKB-UniRule"/>
</dbReference>
<gene>
    <name evidence="11" type="primary">thiM</name>
    <name evidence="12" type="ORF">SAMN04488502_104194</name>
</gene>
<keyword evidence="13" id="KW-1185">Reference proteome</keyword>
<sequence>MLSKIKAVIEKIKEQRPLVHHITNYVTANDSANITLAVGASPVMASEPKEVEQMAAQAASLVLNIGTLSSLTVEAMLAAGRKAAAKGIPVIFDPVGAGATEYRTAVARRILAEVKPAVIRGNMSEITVLAGVTADIRGVDSVADESNAEKIAGQLSQKLGCVVAVTGKTDFIANGNQVRRLDNGHIMLTRVTGAGCMSSSLVGSCCAVTDAFTGAVAGVAMMGIAGEMAQQALQPGEGTGLFRMRLFDAVSRLNGELLGRYIRLS</sequence>
<organism evidence="12 13">
    <name type="scientific">Dendrosporobacter quercicolus</name>
    <dbReference type="NCBI Taxonomy" id="146817"/>
    <lineage>
        <taxon>Bacteria</taxon>
        <taxon>Bacillati</taxon>
        <taxon>Bacillota</taxon>
        <taxon>Negativicutes</taxon>
        <taxon>Selenomonadales</taxon>
        <taxon>Sporomusaceae</taxon>
        <taxon>Dendrosporobacter</taxon>
    </lineage>
</organism>
<evidence type="ECO:0000256" key="11">
    <source>
        <dbReference type="HAMAP-Rule" id="MF_00228"/>
    </source>
</evidence>
<dbReference type="EC" id="2.7.1.50" evidence="11"/>
<evidence type="ECO:0000256" key="7">
    <source>
        <dbReference type="ARBA" id="ARBA00022777"/>
    </source>
</evidence>
<dbReference type="AlphaFoldDB" id="A0A1G9T2G1"/>
<feature type="binding site" evidence="11">
    <location>
        <position position="44"/>
    </location>
    <ligand>
        <name>substrate</name>
    </ligand>
</feature>
<dbReference type="RefSeq" id="WP_092072437.1">
    <property type="nucleotide sequence ID" value="NZ_FNHB01000004.1"/>
</dbReference>
<evidence type="ECO:0000256" key="6">
    <source>
        <dbReference type="ARBA" id="ARBA00022741"/>
    </source>
</evidence>
<dbReference type="STRING" id="146817.SAMN04488502_104194"/>
<evidence type="ECO:0000256" key="1">
    <source>
        <dbReference type="ARBA" id="ARBA00001771"/>
    </source>
</evidence>
<dbReference type="Gene3D" id="3.40.1190.20">
    <property type="match status" value="1"/>
</dbReference>
<dbReference type="EMBL" id="FNHB01000004">
    <property type="protein sequence ID" value="SDM41934.1"/>
    <property type="molecule type" value="Genomic_DNA"/>
</dbReference>
<dbReference type="InterPro" id="IPR029056">
    <property type="entry name" value="Ribokinase-like"/>
</dbReference>
<comment type="catalytic activity">
    <reaction evidence="1 11">
        <text>5-(2-hydroxyethyl)-4-methylthiazole + ATP = 4-methyl-5-(2-phosphooxyethyl)-thiazole + ADP + H(+)</text>
        <dbReference type="Rhea" id="RHEA:24212"/>
        <dbReference type="ChEBI" id="CHEBI:15378"/>
        <dbReference type="ChEBI" id="CHEBI:17957"/>
        <dbReference type="ChEBI" id="CHEBI:30616"/>
        <dbReference type="ChEBI" id="CHEBI:58296"/>
        <dbReference type="ChEBI" id="CHEBI:456216"/>
        <dbReference type="EC" id="2.7.1.50"/>
    </reaction>
</comment>
<feature type="binding site" evidence="11">
    <location>
        <position position="166"/>
    </location>
    <ligand>
        <name>ATP</name>
        <dbReference type="ChEBI" id="CHEBI:30616"/>
    </ligand>
</feature>